<dbReference type="eggNOG" id="COG1176">
    <property type="taxonomic scope" value="Bacteria"/>
</dbReference>
<protein>
    <submittedName>
        <fullName evidence="10">Binding-protein-dependent transport systems inner membrane component</fullName>
        <ecNumber evidence="10">2.1.3.3</ecNumber>
    </submittedName>
</protein>
<dbReference type="GO" id="GO:0005886">
    <property type="term" value="C:plasma membrane"/>
    <property type="evidence" value="ECO:0007669"/>
    <property type="project" value="UniProtKB-SubCell"/>
</dbReference>
<keyword evidence="7 8" id="KW-0472">Membrane</keyword>
<feature type="transmembrane region" description="Helical" evidence="8">
    <location>
        <begin position="87"/>
        <end position="107"/>
    </location>
</feature>
<organism evidence="10 11">
    <name type="scientific">Puniceispirillum marinum (strain IMCC1322)</name>
    <dbReference type="NCBI Taxonomy" id="488538"/>
    <lineage>
        <taxon>Bacteria</taxon>
        <taxon>Pseudomonadati</taxon>
        <taxon>Pseudomonadota</taxon>
        <taxon>Alphaproteobacteria</taxon>
        <taxon>Candidatus Puniceispirillales</taxon>
        <taxon>Candidatus Puniceispirillaceae</taxon>
        <taxon>Candidatus Puniceispirillum</taxon>
    </lineage>
</organism>
<dbReference type="InterPro" id="IPR000515">
    <property type="entry name" value="MetI-like"/>
</dbReference>
<dbReference type="EC" id="2.1.3.3" evidence="10"/>
<comment type="similarity">
    <text evidence="2">Belongs to the binding-protein-dependent transport system permease family. CysTW subfamily.</text>
</comment>
<evidence type="ECO:0000256" key="4">
    <source>
        <dbReference type="ARBA" id="ARBA00022475"/>
    </source>
</evidence>
<feature type="domain" description="ABC transmembrane type-1" evidence="9">
    <location>
        <begin position="81"/>
        <end position="287"/>
    </location>
</feature>
<dbReference type="Gene3D" id="1.10.3720.10">
    <property type="entry name" value="MetI-like"/>
    <property type="match status" value="1"/>
</dbReference>
<keyword evidence="5 8" id="KW-0812">Transmembrane</keyword>
<evidence type="ECO:0000256" key="8">
    <source>
        <dbReference type="RuleBase" id="RU363032"/>
    </source>
</evidence>
<reference evidence="10 11" key="1">
    <citation type="journal article" date="2010" name="J. Bacteriol.">
        <title>Complete genome sequence of "Candidatus Puniceispirillum marinum" IMCC1322, a representative of the SAR116 clade in the Alphaproteobacteria.</title>
        <authorList>
            <person name="Oh H.M."/>
            <person name="Kwon K.K."/>
            <person name="Kang I."/>
            <person name="Kang S.G."/>
            <person name="Lee J.H."/>
            <person name="Kim S.J."/>
            <person name="Cho J.C."/>
        </authorList>
    </citation>
    <scope>NUCLEOTIDE SEQUENCE [LARGE SCALE GENOMIC DNA]</scope>
    <source>
        <strain evidence="10 11">IMCC1322</strain>
    </source>
</reference>
<evidence type="ECO:0000256" key="2">
    <source>
        <dbReference type="ARBA" id="ARBA00007069"/>
    </source>
</evidence>
<proteinExistence type="inferred from homology"/>
<dbReference type="Pfam" id="PF00528">
    <property type="entry name" value="BPD_transp_1"/>
    <property type="match status" value="1"/>
</dbReference>
<dbReference type="GO" id="GO:0055085">
    <property type="term" value="P:transmembrane transport"/>
    <property type="evidence" value="ECO:0007669"/>
    <property type="project" value="InterPro"/>
</dbReference>
<evidence type="ECO:0000313" key="11">
    <source>
        <dbReference type="Proteomes" id="UP000007460"/>
    </source>
</evidence>
<dbReference type="RefSeq" id="WP_013046903.1">
    <property type="nucleotide sequence ID" value="NC_014010.1"/>
</dbReference>
<dbReference type="AlphaFoldDB" id="D5BN83"/>
<dbReference type="EMBL" id="CP001751">
    <property type="protein sequence ID" value="ADE40276.1"/>
    <property type="molecule type" value="Genomic_DNA"/>
</dbReference>
<dbReference type="HOGENOM" id="CLU_016047_18_3_5"/>
<evidence type="ECO:0000256" key="6">
    <source>
        <dbReference type="ARBA" id="ARBA00022989"/>
    </source>
</evidence>
<feature type="transmembrane region" description="Helical" evidence="8">
    <location>
        <begin position="116"/>
        <end position="137"/>
    </location>
</feature>
<dbReference type="InterPro" id="IPR035906">
    <property type="entry name" value="MetI-like_sf"/>
</dbReference>
<evidence type="ECO:0000256" key="1">
    <source>
        <dbReference type="ARBA" id="ARBA00004651"/>
    </source>
</evidence>
<sequence length="307" mass="34328">MGAFIARFGKRLVVILPLTWLAMFFLMPLIETVQVSFTTARRSVPPYAPLWGFEDGVFFTNFNLENYALLFEYWQDYLGPAGNSVRLAFFATLVCLLFAYPMAWWIARSAARMRTILLVLVMLPFWTSSLLRLYALIGLLNPNGFINSTLIYIGLIDQPIGMMQTDFSIYMGMVLTYLPLMILPLYATMVRLDGDLIEAAADLGGSRFHIFATVILPLTIPGIIAGSLLVFIPAVGEFVVPALLGGPDQMMIGKVLWTEFFRNRDWPVAASLAMLLIAILTVPIIYARYQDGRQDDAETHKLGNSAS</sequence>
<name>D5BN83_PUNMI</name>
<dbReference type="PROSITE" id="PS50928">
    <property type="entry name" value="ABC_TM1"/>
    <property type="match status" value="1"/>
</dbReference>
<evidence type="ECO:0000256" key="7">
    <source>
        <dbReference type="ARBA" id="ARBA00023136"/>
    </source>
</evidence>
<dbReference type="SUPFAM" id="SSF161098">
    <property type="entry name" value="MetI-like"/>
    <property type="match status" value="1"/>
</dbReference>
<evidence type="ECO:0000256" key="3">
    <source>
        <dbReference type="ARBA" id="ARBA00022448"/>
    </source>
</evidence>
<dbReference type="PANTHER" id="PTHR42929:SF3">
    <property type="entry name" value="PUTRESCINE TRANSPORT SYSTEM PERMEASE PROTEIN POTH"/>
    <property type="match status" value="1"/>
</dbReference>
<feature type="transmembrane region" description="Helical" evidence="8">
    <location>
        <begin position="12"/>
        <end position="30"/>
    </location>
</feature>
<feature type="transmembrane region" description="Helical" evidence="8">
    <location>
        <begin position="266"/>
        <end position="286"/>
    </location>
</feature>
<dbReference type="STRING" id="488538.SAR116_2033"/>
<accession>D5BN83</accession>
<evidence type="ECO:0000259" key="9">
    <source>
        <dbReference type="PROSITE" id="PS50928"/>
    </source>
</evidence>
<keyword evidence="10" id="KW-0808">Transferase</keyword>
<keyword evidence="3 8" id="KW-0813">Transport</keyword>
<feature type="transmembrane region" description="Helical" evidence="8">
    <location>
        <begin position="167"/>
        <end position="187"/>
    </location>
</feature>
<dbReference type="KEGG" id="apb:SAR116_2033"/>
<gene>
    <name evidence="10" type="ordered locus">SAR116_2033</name>
</gene>
<dbReference type="CDD" id="cd06261">
    <property type="entry name" value="TM_PBP2"/>
    <property type="match status" value="1"/>
</dbReference>
<keyword evidence="11" id="KW-1185">Reference proteome</keyword>
<keyword evidence="4" id="KW-1003">Cell membrane</keyword>
<dbReference type="GO" id="GO:0004585">
    <property type="term" value="F:ornithine carbamoyltransferase activity"/>
    <property type="evidence" value="ECO:0007669"/>
    <property type="project" value="UniProtKB-EC"/>
</dbReference>
<evidence type="ECO:0000256" key="5">
    <source>
        <dbReference type="ARBA" id="ARBA00022692"/>
    </source>
</evidence>
<dbReference type="OrthoDB" id="7915284at2"/>
<keyword evidence="6 8" id="KW-1133">Transmembrane helix</keyword>
<evidence type="ECO:0000313" key="10">
    <source>
        <dbReference type="EMBL" id="ADE40276.1"/>
    </source>
</evidence>
<dbReference type="Proteomes" id="UP000007460">
    <property type="component" value="Chromosome"/>
</dbReference>
<dbReference type="PANTHER" id="PTHR42929">
    <property type="entry name" value="INNER MEMBRANE ABC TRANSPORTER PERMEASE PROTEIN YDCU-RELATED-RELATED"/>
    <property type="match status" value="1"/>
</dbReference>
<comment type="subcellular location">
    <subcellularLocation>
        <location evidence="1 8">Cell membrane</location>
        <topology evidence="1 8">Multi-pass membrane protein</topology>
    </subcellularLocation>
</comment>
<feature type="transmembrane region" description="Helical" evidence="8">
    <location>
        <begin position="208"/>
        <end position="232"/>
    </location>
</feature>